<proteinExistence type="predicted"/>
<dbReference type="AlphaFoldDB" id="A0A8J2JLA6"/>
<comment type="caution">
    <text evidence="1">The sequence shown here is derived from an EMBL/GenBank/DDBJ whole genome shotgun (WGS) entry which is preliminary data.</text>
</comment>
<evidence type="ECO:0000313" key="1">
    <source>
        <dbReference type="EMBL" id="CAG7721753.1"/>
    </source>
</evidence>
<reference evidence="1" key="1">
    <citation type="submission" date="2021-06" db="EMBL/GenBank/DDBJ databases">
        <authorList>
            <person name="Hodson N. C."/>
            <person name="Mongue J. A."/>
            <person name="Jaron S. K."/>
        </authorList>
    </citation>
    <scope>NUCLEOTIDE SEQUENCE</scope>
</reference>
<dbReference type="Proteomes" id="UP000708208">
    <property type="component" value="Unassembled WGS sequence"/>
</dbReference>
<keyword evidence="2" id="KW-1185">Reference proteome</keyword>
<gene>
    <name evidence="1" type="ORF">AFUS01_LOCUS10947</name>
</gene>
<name>A0A8J2JLA6_9HEXA</name>
<sequence>GIPSSKIIYDVHTLGILSIKDVDETVLEYELWNNSITVRPPLTEDPES</sequence>
<evidence type="ECO:0000313" key="2">
    <source>
        <dbReference type="Proteomes" id="UP000708208"/>
    </source>
</evidence>
<feature type="non-terminal residue" evidence="1">
    <location>
        <position position="1"/>
    </location>
</feature>
<protein>
    <submittedName>
        <fullName evidence="1">Uncharacterized protein</fullName>
    </submittedName>
</protein>
<accession>A0A8J2JLA6</accession>
<organism evidence="1 2">
    <name type="scientific">Allacma fusca</name>
    <dbReference type="NCBI Taxonomy" id="39272"/>
    <lineage>
        <taxon>Eukaryota</taxon>
        <taxon>Metazoa</taxon>
        <taxon>Ecdysozoa</taxon>
        <taxon>Arthropoda</taxon>
        <taxon>Hexapoda</taxon>
        <taxon>Collembola</taxon>
        <taxon>Symphypleona</taxon>
        <taxon>Sminthuridae</taxon>
        <taxon>Allacma</taxon>
    </lineage>
</organism>
<dbReference type="EMBL" id="CAJVCH010082514">
    <property type="protein sequence ID" value="CAG7721753.1"/>
    <property type="molecule type" value="Genomic_DNA"/>
</dbReference>